<evidence type="ECO:0000313" key="3">
    <source>
        <dbReference type="Proteomes" id="UP000001645"/>
    </source>
</evidence>
<feature type="compositionally biased region" description="Basic and acidic residues" evidence="1">
    <location>
        <begin position="404"/>
        <end position="427"/>
    </location>
</feature>
<name>H9H0I9_MELGA</name>
<dbReference type="HOGENOM" id="CLU_006033_9_2_1"/>
<dbReference type="PANTHER" id="PTHR10672:SF6">
    <property type="entry name" value="BETA-ADDUCIN"/>
    <property type="match status" value="1"/>
</dbReference>
<sequence length="488" mass="53755">MSCRAMLSCRAVPCCHVVPCHAVMSCRAMLSCRAVPCHVMPDHAVPQVSAMRCGVLPISRAALLLGDIAYFDFRGEVEDEADRVELQKCLGPTCKVSALASAGGAENLIVLERAKHRPHEVGSVRWAGSTFGPMQKSRLGEHEFEALMRMLDNLGYRTGYTYRYPFVQEKSKPKSDVLIPATVTAFVFEEEAMPTPALRQHAQKQQKEKTRWLNTPNTYLRVEEQQGGQKTKTTWLKADEVEKGSSGTAIRIENPNQFVPLYTDPQEVLEMRNKIREQNRQDVKSAGPQSQLLASVIAETSRSPSTESHLGDAETKNPSQEEAPAEPEPPNPFSQLTDQELEEYKREVERKKLGLHGDKEEEETQASPPKSPPGSPKSPNKSAALEGPEGDKKVEDGQAPADSSAEKEPPAVVNGKDEEQSTEESKGGDQTSTPANPEQDVPKEKTETVTSTPVSPEGSPSKSPSKKKKKFRTPSFLKKGKKKEKIES</sequence>
<dbReference type="GO" id="GO:0051016">
    <property type="term" value="P:barbed-end actin filament capping"/>
    <property type="evidence" value="ECO:0007669"/>
    <property type="project" value="TreeGrafter"/>
</dbReference>
<evidence type="ECO:0000256" key="1">
    <source>
        <dbReference type="SAM" id="MobiDB-lite"/>
    </source>
</evidence>
<dbReference type="Bgee" id="ENSMGAG00000003091">
    <property type="expression patterns" value="Expressed in brain and 10 other cell types or tissues"/>
</dbReference>
<dbReference type="GO" id="GO:0005886">
    <property type="term" value="C:plasma membrane"/>
    <property type="evidence" value="ECO:0007669"/>
    <property type="project" value="TreeGrafter"/>
</dbReference>
<reference evidence="2" key="3">
    <citation type="submission" date="2025-09" db="UniProtKB">
        <authorList>
            <consortium name="Ensembl"/>
        </authorList>
    </citation>
    <scope>IDENTIFICATION</scope>
</reference>
<dbReference type="STRING" id="9103.ENSMGAP00000002754"/>
<gene>
    <name evidence="2" type="primary">ADD2</name>
</gene>
<organism evidence="2 3">
    <name type="scientific">Meleagris gallopavo</name>
    <name type="common">Wild turkey</name>
    <dbReference type="NCBI Taxonomy" id="9103"/>
    <lineage>
        <taxon>Eukaryota</taxon>
        <taxon>Metazoa</taxon>
        <taxon>Chordata</taxon>
        <taxon>Craniata</taxon>
        <taxon>Vertebrata</taxon>
        <taxon>Euteleostomi</taxon>
        <taxon>Archelosauria</taxon>
        <taxon>Archosauria</taxon>
        <taxon>Dinosauria</taxon>
        <taxon>Saurischia</taxon>
        <taxon>Theropoda</taxon>
        <taxon>Coelurosauria</taxon>
        <taxon>Aves</taxon>
        <taxon>Neognathae</taxon>
        <taxon>Galloanserae</taxon>
        <taxon>Galliformes</taxon>
        <taxon>Phasianidae</taxon>
        <taxon>Meleagridinae</taxon>
        <taxon>Meleagris</taxon>
    </lineage>
</organism>
<dbReference type="Proteomes" id="UP000001645">
    <property type="component" value="Chromosome 24"/>
</dbReference>
<accession>H9H0I9</accession>
<feature type="compositionally biased region" description="Polar residues" evidence="1">
    <location>
        <begin position="298"/>
        <end position="308"/>
    </location>
</feature>
<reference evidence="2" key="2">
    <citation type="submission" date="2025-08" db="UniProtKB">
        <authorList>
            <consortium name="Ensembl"/>
        </authorList>
    </citation>
    <scope>IDENTIFICATION</scope>
</reference>
<dbReference type="InterPro" id="IPR051017">
    <property type="entry name" value="Aldolase-II_Adducin_sf"/>
</dbReference>
<keyword evidence="3" id="KW-1185">Reference proteome</keyword>
<feature type="compositionally biased region" description="Basic residues" evidence="1">
    <location>
        <begin position="464"/>
        <end position="488"/>
    </location>
</feature>
<dbReference type="AlphaFoldDB" id="H9H0I9"/>
<dbReference type="GeneTree" id="ENSGT00940000159299"/>
<feature type="compositionally biased region" description="Low complexity" evidence="1">
    <location>
        <begin position="453"/>
        <end position="463"/>
    </location>
</feature>
<dbReference type="GO" id="GO:0005856">
    <property type="term" value="C:cytoskeleton"/>
    <property type="evidence" value="ECO:0007669"/>
    <property type="project" value="TreeGrafter"/>
</dbReference>
<evidence type="ECO:0000313" key="2">
    <source>
        <dbReference type="Ensembl" id="ENSMGAP00000002754.3"/>
    </source>
</evidence>
<dbReference type="GO" id="GO:0051015">
    <property type="term" value="F:actin filament binding"/>
    <property type="evidence" value="ECO:0007669"/>
    <property type="project" value="TreeGrafter"/>
</dbReference>
<dbReference type="Ensembl" id="ENSMGAT00000003439.3">
    <property type="protein sequence ID" value="ENSMGAP00000002754.3"/>
    <property type="gene ID" value="ENSMGAG00000003091.3"/>
</dbReference>
<feature type="compositionally biased region" description="Basic and acidic residues" evidence="1">
    <location>
        <begin position="342"/>
        <end position="359"/>
    </location>
</feature>
<protein>
    <submittedName>
        <fullName evidence="2">Uncharacterized protein</fullName>
    </submittedName>
</protein>
<dbReference type="GO" id="GO:0014069">
    <property type="term" value="C:postsynaptic density"/>
    <property type="evidence" value="ECO:0007669"/>
    <property type="project" value="TreeGrafter"/>
</dbReference>
<dbReference type="PANTHER" id="PTHR10672">
    <property type="entry name" value="ADDUCIN"/>
    <property type="match status" value="1"/>
</dbReference>
<proteinExistence type="predicted"/>
<feature type="region of interest" description="Disordered" evidence="1">
    <location>
        <begin position="298"/>
        <end position="488"/>
    </location>
</feature>
<dbReference type="PROSITE" id="PS51257">
    <property type="entry name" value="PROKAR_LIPOPROTEIN"/>
    <property type="match status" value="1"/>
</dbReference>
<reference evidence="2 3" key="1">
    <citation type="journal article" date="2010" name="PLoS Biol.">
        <title>Multi-platform next-generation sequencing of the domestic turkey (Meleagris gallopavo): genome assembly and analysis.</title>
        <authorList>
            <person name="Dalloul R.A."/>
            <person name="Long J.A."/>
            <person name="Zimin A.V."/>
            <person name="Aslam L."/>
            <person name="Beal K."/>
            <person name="Blomberg L.A."/>
            <person name="Bouffard P."/>
            <person name="Burt D.W."/>
            <person name="Crasta O."/>
            <person name="Crooijmans R.P."/>
            <person name="Cooper K."/>
            <person name="Coulombe R.A."/>
            <person name="De S."/>
            <person name="Delany M.E."/>
            <person name="Dodgson J.B."/>
            <person name="Dong J.J."/>
            <person name="Evans C."/>
            <person name="Frederickson K.M."/>
            <person name="Flicek P."/>
            <person name="Florea L."/>
            <person name="Folkerts O."/>
            <person name="Groenen M.A."/>
            <person name="Harkins T.T."/>
            <person name="Herrero J."/>
            <person name="Hoffmann S."/>
            <person name="Megens H.J."/>
            <person name="Jiang A."/>
            <person name="de Jong P."/>
            <person name="Kaiser P."/>
            <person name="Kim H."/>
            <person name="Kim K.W."/>
            <person name="Kim S."/>
            <person name="Langenberger D."/>
            <person name="Lee M.K."/>
            <person name="Lee T."/>
            <person name="Mane S."/>
            <person name="Marcais G."/>
            <person name="Marz M."/>
            <person name="McElroy A.P."/>
            <person name="Modise T."/>
            <person name="Nefedov M."/>
            <person name="Notredame C."/>
            <person name="Paton I.R."/>
            <person name="Payne W.S."/>
            <person name="Pertea G."/>
            <person name="Prickett D."/>
            <person name="Puiu D."/>
            <person name="Qioa D."/>
            <person name="Raineri E."/>
            <person name="Ruffier M."/>
            <person name="Salzberg S.L."/>
            <person name="Schatz M.C."/>
            <person name="Scheuring C."/>
            <person name="Schmidt C.J."/>
            <person name="Schroeder S."/>
            <person name="Searle S.M."/>
            <person name="Smith E.J."/>
            <person name="Smith J."/>
            <person name="Sonstegard T.S."/>
            <person name="Stadler P.F."/>
            <person name="Tafer H."/>
            <person name="Tu Z.J."/>
            <person name="Van Tassell C.P."/>
            <person name="Vilella A.J."/>
            <person name="Williams K.P."/>
            <person name="Yorke J.A."/>
            <person name="Zhang L."/>
            <person name="Zhang H.B."/>
            <person name="Zhang X."/>
            <person name="Zhang Y."/>
            <person name="Reed K.M."/>
        </authorList>
    </citation>
    <scope>NUCLEOTIDE SEQUENCE [LARGE SCALE GENOMIC DNA]</scope>
</reference>